<dbReference type="Proteomes" id="UP000682111">
    <property type="component" value="Unassembled WGS sequence"/>
</dbReference>
<dbReference type="EMBL" id="BORC01000004">
    <property type="protein sequence ID" value="GIN62518.1"/>
    <property type="molecule type" value="Genomic_DNA"/>
</dbReference>
<comment type="caution">
    <text evidence="1">The sequence shown here is derived from an EMBL/GenBank/DDBJ whole genome shotgun (WGS) entry which is preliminary data.</text>
</comment>
<sequence>MNAIEKMIRGYAELNQKNGEELEVIQKDNPEERELSTIEKLIAGYGKDGLQKN</sequence>
<protein>
    <submittedName>
        <fullName evidence="1">Uncharacterized protein</fullName>
    </submittedName>
</protein>
<reference evidence="1" key="1">
    <citation type="submission" date="2021-03" db="EMBL/GenBank/DDBJ databases">
        <title>Antimicrobial resistance genes in bacteria isolated from Japanese honey, and their potential for conferring macrolide and lincosamide resistance in the American foulbrood pathogen Paenibacillus larvae.</title>
        <authorList>
            <person name="Okamoto M."/>
            <person name="Kumagai M."/>
            <person name="Kanamori H."/>
            <person name="Takamatsu D."/>
        </authorList>
    </citation>
    <scope>NUCLEOTIDE SEQUENCE</scope>
    <source>
        <strain evidence="1">J27TS8</strain>
    </source>
</reference>
<accession>A0A919WI92</accession>
<dbReference type="AlphaFoldDB" id="A0A919WI92"/>
<evidence type="ECO:0000313" key="2">
    <source>
        <dbReference type="Proteomes" id="UP000682111"/>
    </source>
</evidence>
<name>A0A919WI92_9BACI</name>
<keyword evidence="2" id="KW-1185">Reference proteome</keyword>
<evidence type="ECO:0000313" key="1">
    <source>
        <dbReference type="EMBL" id="GIN62518.1"/>
    </source>
</evidence>
<dbReference type="RefSeq" id="WP_212933809.1">
    <property type="nucleotide sequence ID" value="NZ_BORC01000004.1"/>
</dbReference>
<proteinExistence type="predicted"/>
<organism evidence="1 2">
    <name type="scientific">Robertmurraya siralis</name>
    <dbReference type="NCBI Taxonomy" id="77777"/>
    <lineage>
        <taxon>Bacteria</taxon>
        <taxon>Bacillati</taxon>
        <taxon>Bacillota</taxon>
        <taxon>Bacilli</taxon>
        <taxon>Bacillales</taxon>
        <taxon>Bacillaceae</taxon>
        <taxon>Robertmurraya</taxon>
    </lineage>
</organism>
<gene>
    <name evidence="1" type="ORF">J27TS8_25110</name>
</gene>